<keyword evidence="3" id="KW-0969">Cilium</keyword>
<dbReference type="EMBL" id="JAJNOC010000004">
    <property type="protein sequence ID" value="MCD2517475.1"/>
    <property type="molecule type" value="Genomic_DNA"/>
</dbReference>
<evidence type="ECO:0000259" key="2">
    <source>
        <dbReference type="Pfam" id="PF02120"/>
    </source>
</evidence>
<feature type="compositionally biased region" description="Low complexity" evidence="1">
    <location>
        <begin position="10"/>
        <end position="24"/>
    </location>
</feature>
<feature type="region of interest" description="Disordered" evidence="1">
    <location>
        <begin position="1"/>
        <end position="24"/>
    </location>
</feature>
<comment type="caution">
    <text evidence="3">The sequence shown here is derived from an EMBL/GenBank/DDBJ whole genome shotgun (WGS) entry which is preliminary data.</text>
</comment>
<organism evidence="3 4">
    <name type="scientific">Massilia phyllostachyos</name>
    <dbReference type="NCBI Taxonomy" id="2898585"/>
    <lineage>
        <taxon>Bacteria</taxon>
        <taxon>Pseudomonadati</taxon>
        <taxon>Pseudomonadota</taxon>
        <taxon>Betaproteobacteria</taxon>
        <taxon>Burkholderiales</taxon>
        <taxon>Oxalobacteraceae</taxon>
        <taxon>Telluria group</taxon>
        <taxon>Massilia</taxon>
    </lineage>
</organism>
<dbReference type="RefSeq" id="WP_231058766.1">
    <property type="nucleotide sequence ID" value="NZ_JAJNOC010000004.1"/>
</dbReference>
<dbReference type="Pfam" id="PF02120">
    <property type="entry name" value="Flg_hook"/>
    <property type="match status" value="1"/>
</dbReference>
<protein>
    <submittedName>
        <fullName evidence="3">Flagellar hook-length control protein FliK</fullName>
    </submittedName>
</protein>
<keyword evidence="3" id="KW-0966">Cell projection</keyword>
<feature type="region of interest" description="Disordered" evidence="1">
    <location>
        <begin position="170"/>
        <end position="207"/>
    </location>
</feature>
<feature type="compositionally biased region" description="Low complexity" evidence="1">
    <location>
        <begin position="170"/>
        <end position="197"/>
    </location>
</feature>
<reference evidence="3" key="1">
    <citation type="submission" date="2021-11" db="EMBL/GenBank/DDBJ databases">
        <title>The complete genome of Massilia sp sp. G4R7.</title>
        <authorList>
            <person name="Liu L."/>
            <person name="Yue J."/>
            <person name="Yuan J."/>
            <person name="Yang F."/>
            <person name="Li L."/>
        </authorList>
    </citation>
    <scope>NUCLEOTIDE SEQUENCE</scope>
    <source>
        <strain evidence="3">G4R7</strain>
    </source>
</reference>
<keyword evidence="3" id="KW-0282">Flagellum</keyword>
<feature type="domain" description="Flagellar hook-length control protein-like C-terminal" evidence="2">
    <location>
        <begin position="249"/>
        <end position="327"/>
    </location>
</feature>
<dbReference type="InterPro" id="IPR038610">
    <property type="entry name" value="FliK-like_C_sf"/>
</dbReference>
<feature type="region of interest" description="Disordered" evidence="1">
    <location>
        <begin position="329"/>
        <end position="381"/>
    </location>
</feature>
<feature type="compositionally biased region" description="Low complexity" evidence="1">
    <location>
        <begin position="350"/>
        <end position="364"/>
    </location>
</feature>
<dbReference type="Gene3D" id="3.30.750.140">
    <property type="match status" value="1"/>
</dbReference>
<accession>A0ABS8QA35</accession>
<dbReference type="InterPro" id="IPR021136">
    <property type="entry name" value="Flagellar_hook_control-like_C"/>
</dbReference>
<feature type="compositionally biased region" description="Low complexity" evidence="1">
    <location>
        <begin position="65"/>
        <end position="85"/>
    </location>
</feature>
<keyword evidence="4" id="KW-1185">Reference proteome</keyword>
<dbReference type="CDD" id="cd17470">
    <property type="entry name" value="T3SS_Flik_C"/>
    <property type="match status" value="1"/>
</dbReference>
<feature type="region of interest" description="Disordered" evidence="1">
    <location>
        <begin position="65"/>
        <end position="86"/>
    </location>
</feature>
<evidence type="ECO:0000313" key="4">
    <source>
        <dbReference type="Proteomes" id="UP001179361"/>
    </source>
</evidence>
<proteinExistence type="predicted"/>
<sequence>MNSAPASTLPASSDAVAPGSPAPADAPALMPAAAGAQATANPLAFFQFLDVAPAAPAPHAVPGEAEALPQAQQAAVPDEAPAAAEPEQEAVLDQSLLAAMAMPMMPSMMTMPAAMRVFAGMPEQPRAADAAPAAAAAIPSELPQAASARPAELPPQPAVAAPVSETVQPARAMAQPAAPTPQAAPAAGVAQPAASQAETTSGEAPAPANGAIAVAAPNTANPAPRETAALTLSGPPTAWRQPLREALGERLNLQVGKHAEQAVIRLEPPMLGRVEISIRHAAGSLEVNISATHGEVLRQLNGVSEQLRNDLAGRQYSDVSVNVTQAPRAQAMAQSGAGFHADAQGRGRQQEQQQDQQNRQPGAALLDAHQPDAAFSLNARA</sequence>
<evidence type="ECO:0000313" key="3">
    <source>
        <dbReference type="EMBL" id="MCD2517475.1"/>
    </source>
</evidence>
<evidence type="ECO:0000256" key="1">
    <source>
        <dbReference type="SAM" id="MobiDB-lite"/>
    </source>
</evidence>
<dbReference type="Proteomes" id="UP001179361">
    <property type="component" value="Unassembled WGS sequence"/>
</dbReference>
<gene>
    <name evidence="3" type="ORF">LQ564_14265</name>
</gene>
<name>A0ABS8QA35_9BURK</name>